<keyword evidence="5" id="KW-1003">Cell membrane</keyword>
<organism evidence="16 17">
    <name type="scientific">Hyaloscypha hepaticicola</name>
    <dbReference type="NCBI Taxonomy" id="2082293"/>
    <lineage>
        <taxon>Eukaryota</taxon>
        <taxon>Fungi</taxon>
        <taxon>Dikarya</taxon>
        <taxon>Ascomycota</taxon>
        <taxon>Pezizomycotina</taxon>
        <taxon>Leotiomycetes</taxon>
        <taxon>Helotiales</taxon>
        <taxon>Hyaloscyphaceae</taxon>
        <taxon>Hyaloscypha</taxon>
    </lineage>
</organism>
<keyword evidence="8 14" id="KW-1133">Transmembrane helix</keyword>
<gene>
    <name evidence="16" type="ORF">NA56DRAFT_570931</name>
</gene>
<evidence type="ECO:0000256" key="5">
    <source>
        <dbReference type="ARBA" id="ARBA00022475"/>
    </source>
</evidence>
<feature type="transmembrane region" description="Helical" evidence="14">
    <location>
        <begin position="132"/>
        <end position="151"/>
    </location>
</feature>
<comment type="similarity">
    <text evidence="2">Belongs to the ferric reductase (FRE) family.</text>
</comment>
<accession>A0A2J6Q707</accession>
<evidence type="ECO:0000256" key="8">
    <source>
        <dbReference type="ARBA" id="ARBA00022989"/>
    </source>
</evidence>
<evidence type="ECO:0000256" key="1">
    <source>
        <dbReference type="ARBA" id="ARBA00004651"/>
    </source>
</evidence>
<dbReference type="Pfam" id="PF08022">
    <property type="entry name" value="FAD_binding_8"/>
    <property type="match status" value="1"/>
</dbReference>
<dbReference type="CDD" id="cd06186">
    <property type="entry name" value="NOX_Duox_like_FAD_NADP"/>
    <property type="match status" value="1"/>
</dbReference>
<dbReference type="Pfam" id="PF08030">
    <property type="entry name" value="NAD_binding_6"/>
    <property type="match status" value="1"/>
</dbReference>
<dbReference type="Proteomes" id="UP000235672">
    <property type="component" value="Unassembled WGS sequence"/>
</dbReference>
<dbReference type="InterPro" id="IPR017938">
    <property type="entry name" value="Riboflavin_synthase-like_b-brl"/>
</dbReference>
<dbReference type="PROSITE" id="PS51384">
    <property type="entry name" value="FAD_FR"/>
    <property type="match status" value="1"/>
</dbReference>
<dbReference type="InterPro" id="IPR039261">
    <property type="entry name" value="FNR_nucleotide-bd"/>
</dbReference>
<dbReference type="SFLD" id="SFLDS00052">
    <property type="entry name" value="Ferric_Reductase_Domain"/>
    <property type="match status" value="1"/>
</dbReference>
<keyword evidence="10" id="KW-0406">Ion transport</keyword>
<dbReference type="Pfam" id="PF01794">
    <property type="entry name" value="Ferric_reduct"/>
    <property type="match status" value="1"/>
</dbReference>
<feature type="transmembrane region" description="Helical" evidence="14">
    <location>
        <begin position="163"/>
        <end position="181"/>
    </location>
</feature>
<feature type="transmembrane region" description="Helical" evidence="14">
    <location>
        <begin position="12"/>
        <end position="33"/>
    </location>
</feature>
<evidence type="ECO:0000256" key="10">
    <source>
        <dbReference type="ARBA" id="ARBA00023065"/>
    </source>
</evidence>
<dbReference type="InterPro" id="IPR013121">
    <property type="entry name" value="Fe_red_NAD-bd_6"/>
</dbReference>
<dbReference type="Gene3D" id="3.40.50.80">
    <property type="entry name" value="Nucleotide-binding domain of ferredoxin-NADP reductase (FNR) module"/>
    <property type="match status" value="1"/>
</dbReference>
<dbReference type="GO" id="GO:0006879">
    <property type="term" value="P:intracellular iron ion homeostasis"/>
    <property type="evidence" value="ECO:0007669"/>
    <property type="project" value="TreeGrafter"/>
</dbReference>
<feature type="transmembrane region" description="Helical" evidence="14">
    <location>
        <begin position="92"/>
        <end position="112"/>
    </location>
</feature>
<dbReference type="InterPro" id="IPR017927">
    <property type="entry name" value="FAD-bd_FR_type"/>
</dbReference>
<feature type="transmembrane region" description="Helical" evidence="14">
    <location>
        <begin position="201"/>
        <end position="220"/>
    </location>
</feature>
<evidence type="ECO:0000256" key="3">
    <source>
        <dbReference type="ARBA" id="ARBA00012668"/>
    </source>
</evidence>
<dbReference type="GO" id="GO:0006826">
    <property type="term" value="P:iron ion transport"/>
    <property type="evidence" value="ECO:0007669"/>
    <property type="project" value="UniProtKB-ARBA"/>
</dbReference>
<evidence type="ECO:0000256" key="13">
    <source>
        <dbReference type="ARBA" id="ARBA00048483"/>
    </source>
</evidence>
<proteinExistence type="inferred from homology"/>
<dbReference type="GO" id="GO:0015677">
    <property type="term" value="P:copper ion import"/>
    <property type="evidence" value="ECO:0007669"/>
    <property type="project" value="TreeGrafter"/>
</dbReference>
<keyword evidence="7" id="KW-0249">Electron transport</keyword>
<dbReference type="PANTHER" id="PTHR32361:SF9">
    <property type="entry name" value="FERRIC REDUCTASE TRANSMEMBRANE COMPONENT 3-RELATED"/>
    <property type="match status" value="1"/>
</dbReference>
<dbReference type="EMBL" id="KZ613479">
    <property type="protein sequence ID" value="PMD22056.1"/>
    <property type="molecule type" value="Genomic_DNA"/>
</dbReference>
<comment type="subcellular location">
    <subcellularLocation>
        <location evidence="1">Cell membrane</location>
        <topology evidence="1">Multi-pass membrane protein</topology>
    </subcellularLocation>
</comment>
<dbReference type="PANTHER" id="PTHR32361">
    <property type="entry name" value="FERRIC/CUPRIC REDUCTASE TRANSMEMBRANE COMPONENT"/>
    <property type="match status" value="1"/>
</dbReference>
<dbReference type="AlphaFoldDB" id="A0A2J6Q707"/>
<comment type="catalytic activity">
    <reaction evidence="13">
        <text>2 a Fe(II)-siderophore + NADP(+) + H(+) = 2 a Fe(III)-siderophore + NADPH</text>
        <dbReference type="Rhea" id="RHEA:28795"/>
        <dbReference type="Rhea" id="RHEA-COMP:11342"/>
        <dbReference type="Rhea" id="RHEA-COMP:11344"/>
        <dbReference type="ChEBI" id="CHEBI:15378"/>
        <dbReference type="ChEBI" id="CHEBI:29033"/>
        <dbReference type="ChEBI" id="CHEBI:29034"/>
        <dbReference type="ChEBI" id="CHEBI:57783"/>
        <dbReference type="ChEBI" id="CHEBI:58349"/>
        <dbReference type="EC" id="1.16.1.9"/>
    </reaction>
</comment>
<dbReference type="SUPFAM" id="SSF63380">
    <property type="entry name" value="Riboflavin synthase domain-like"/>
    <property type="match status" value="1"/>
</dbReference>
<evidence type="ECO:0000259" key="15">
    <source>
        <dbReference type="PROSITE" id="PS51384"/>
    </source>
</evidence>
<evidence type="ECO:0000256" key="11">
    <source>
        <dbReference type="ARBA" id="ARBA00023136"/>
    </source>
</evidence>
<evidence type="ECO:0000313" key="17">
    <source>
        <dbReference type="Proteomes" id="UP000235672"/>
    </source>
</evidence>
<keyword evidence="6 14" id="KW-0812">Transmembrane</keyword>
<protein>
    <recommendedName>
        <fullName evidence="3">ferric-chelate reductase (NADPH)</fullName>
        <ecNumber evidence="3">1.16.1.9</ecNumber>
    </recommendedName>
</protein>
<evidence type="ECO:0000256" key="14">
    <source>
        <dbReference type="SAM" id="Phobius"/>
    </source>
</evidence>
<dbReference type="InterPro" id="IPR013130">
    <property type="entry name" value="Fe3_Rdtase_TM_dom"/>
</dbReference>
<evidence type="ECO:0000256" key="12">
    <source>
        <dbReference type="ARBA" id="ARBA00023180"/>
    </source>
</evidence>
<sequence>MFRPYNQVLARGYWYIITGVVGFLLLLRAVEYYQTWLRRVRTRKSMLYPTKVDDLPMQVFATATAITREMSYPQPHPGGWFSFFRPLSLGRVIVIACYWAVITYMLTYRAIINDAYYWERVGFRGAWISVTQVPLVYLLASKSSILGFIIGTSHERLNWLHRWVSRTLLVSATVHGSFFMAEWVRFDFVAFELELMPMVKYGLGAWAILVWTFFTSLSPMRRLAYEFFVLQHIVTSVVFLWVLYVHVPSYAHYNIWFAIGALVMDRAVRTVLLLFQNIRVRQAKSCGTTRRVGHEVELQASCSEIVVITIKDVHLSWKAGQHMYLWLPRLGPLESHPFTIASPYKEAAECHCNQIQFAVRLQSGFSKRIHRYAMKTQESGNSLTGFIAGPYGTPPCWEAYESLILISASTGASFTMPILESILAAQTTICTRRIHFLLIVRRRSHIEFYVQRLNAALSHAEARGVELEVEIAITSDDSSFVESETSEKSIEDEKSGQVEEVVRGANEAVDFKEDKIEKMIHVNSFSASSSTSSRRTAPIIYSYQRPDVAAFIRRPVEITGGETSVAVCGGKSLVATVRNSVASLSDERAVHKGTGAQGIHLHVEEYCF</sequence>
<evidence type="ECO:0000313" key="16">
    <source>
        <dbReference type="EMBL" id="PMD22056.1"/>
    </source>
</evidence>
<keyword evidence="4" id="KW-0813">Transport</keyword>
<evidence type="ECO:0000256" key="4">
    <source>
        <dbReference type="ARBA" id="ARBA00022448"/>
    </source>
</evidence>
<keyword evidence="11 14" id="KW-0472">Membrane</keyword>
<evidence type="ECO:0000256" key="6">
    <source>
        <dbReference type="ARBA" id="ARBA00022692"/>
    </source>
</evidence>
<dbReference type="InterPro" id="IPR051410">
    <property type="entry name" value="Ferric/Cupric_Reductase"/>
</dbReference>
<dbReference type="GO" id="GO:0052851">
    <property type="term" value="F:ferric-chelate reductase (NADPH) activity"/>
    <property type="evidence" value="ECO:0007669"/>
    <property type="project" value="UniProtKB-EC"/>
</dbReference>
<dbReference type="SUPFAM" id="SSF52343">
    <property type="entry name" value="Ferredoxin reductase-like, C-terminal NADP-linked domain"/>
    <property type="match status" value="1"/>
</dbReference>
<keyword evidence="12" id="KW-0325">Glycoprotein</keyword>
<feature type="domain" description="FAD-binding FR-type" evidence="15">
    <location>
        <begin position="285"/>
        <end position="397"/>
    </location>
</feature>
<evidence type="ECO:0000256" key="2">
    <source>
        <dbReference type="ARBA" id="ARBA00006278"/>
    </source>
</evidence>
<evidence type="ECO:0000256" key="9">
    <source>
        <dbReference type="ARBA" id="ARBA00023002"/>
    </source>
</evidence>
<reference evidence="16 17" key="1">
    <citation type="submission" date="2016-05" db="EMBL/GenBank/DDBJ databases">
        <title>A degradative enzymes factory behind the ericoid mycorrhizal symbiosis.</title>
        <authorList>
            <consortium name="DOE Joint Genome Institute"/>
            <person name="Martino E."/>
            <person name="Morin E."/>
            <person name="Grelet G."/>
            <person name="Kuo A."/>
            <person name="Kohler A."/>
            <person name="Daghino S."/>
            <person name="Barry K."/>
            <person name="Choi C."/>
            <person name="Cichocki N."/>
            <person name="Clum A."/>
            <person name="Copeland A."/>
            <person name="Hainaut M."/>
            <person name="Haridas S."/>
            <person name="Labutti K."/>
            <person name="Lindquist E."/>
            <person name="Lipzen A."/>
            <person name="Khouja H.-R."/>
            <person name="Murat C."/>
            <person name="Ohm R."/>
            <person name="Olson A."/>
            <person name="Spatafora J."/>
            <person name="Veneault-Fourrey C."/>
            <person name="Henrissat B."/>
            <person name="Grigoriev I."/>
            <person name="Martin F."/>
            <person name="Perotto S."/>
        </authorList>
    </citation>
    <scope>NUCLEOTIDE SEQUENCE [LARGE SCALE GENOMIC DNA]</scope>
    <source>
        <strain evidence="16 17">UAMH 7357</strain>
    </source>
</reference>
<keyword evidence="9" id="KW-0560">Oxidoreductase</keyword>
<name>A0A2J6Q707_9HELO</name>
<dbReference type="EC" id="1.16.1.9" evidence="3"/>
<keyword evidence="17" id="KW-1185">Reference proteome</keyword>
<dbReference type="InterPro" id="IPR013112">
    <property type="entry name" value="FAD-bd_8"/>
</dbReference>
<dbReference type="SFLD" id="SFLDG01168">
    <property type="entry name" value="Ferric_reductase_subgroup_(FRE"/>
    <property type="match status" value="1"/>
</dbReference>
<dbReference type="OrthoDB" id="3944240at2759"/>
<dbReference type="GO" id="GO:0005886">
    <property type="term" value="C:plasma membrane"/>
    <property type="evidence" value="ECO:0007669"/>
    <property type="project" value="UniProtKB-SubCell"/>
</dbReference>
<evidence type="ECO:0000256" key="7">
    <source>
        <dbReference type="ARBA" id="ARBA00022982"/>
    </source>
</evidence>
<dbReference type="STRING" id="1745343.A0A2J6Q707"/>